<comment type="caution">
    <text evidence="2">The sequence shown here is derived from an EMBL/GenBank/DDBJ whole genome shotgun (WGS) entry which is preliminary data.</text>
</comment>
<feature type="compositionally biased region" description="Acidic residues" evidence="1">
    <location>
        <begin position="467"/>
        <end position="488"/>
    </location>
</feature>
<dbReference type="InterPro" id="IPR036047">
    <property type="entry name" value="F-box-like_dom_sf"/>
</dbReference>
<dbReference type="Gene3D" id="1.20.1280.50">
    <property type="match status" value="1"/>
</dbReference>
<feature type="compositionally biased region" description="Basic residues" evidence="1">
    <location>
        <begin position="11"/>
        <end position="27"/>
    </location>
</feature>
<feature type="region of interest" description="Disordered" evidence="1">
    <location>
        <begin position="1"/>
        <end position="37"/>
    </location>
</feature>
<evidence type="ECO:0000256" key="1">
    <source>
        <dbReference type="SAM" id="MobiDB-lite"/>
    </source>
</evidence>
<feature type="compositionally biased region" description="Acidic residues" evidence="1">
    <location>
        <begin position="501"/>
        <end position="514"/>
    </location>
</feature>
<reference evidence="2" key="1">
    <citation type="submission" date="2021-10" db="EMBL/GenBank/DDBJ databases">
        <title>De novo Genome Assembly of Clathrus columnatus (Basidiomycota, Fungi) Using Illumina and Nanopore Sequence Data.</title>
        <authorList>
            <person name="Ogiso-Tanaka E."/>
            <person name="Itagaki H."/>
            <person name="Hosoya T."/>
            <person name="Hosaka K."/>
        </authorList>
    </citation>
    <scope>NUCLEOTIDE SEQUENCE</scope>
    <source>
        <strain evidence="2">MO-923</strain>
    </source>
</reference>
<feature type="region of interest" description="Disordered" evidence="1">
    <location>
        <begin position="466"/>
        <end position="514"/>
    </location>
</feature>
<dbReference type="SUPFAM" id="SSF52047">
    <property type="entry name" value="RNI-like"/>
    <property type="match status" value="1"/>
</dbReference>
<accession>A0AAV5AKN7</accession>
<protein>
    <recommendedName>
        <fullName evidence="4">F-box domain-containing protein</fullName>
    </recommendedName>
</protein>
<gene>
    <name evidence="2" type="ORF">Clacol_007260</name>
</gene>
<dbReference type="Gene3D" id="3.80.10.10">
    <property type="entry name" value="Ribonuclease Inhibitor"/>
    <property type="match status" value="1"/>
</dbReference>
<keyword evidence="3" id="KW-1185">Reference proteome</keyword>
<dbReference type="SUPFAM" id="SSF81383">
    <property type="entry name" value="F-box domain"/>
    <property type="match status" value="1"/>
</dbReference>
<dbReference type="InterPro" id="IPR032675">
    <property type="entry name" value="LRR_dom_sf"/>
</dbReference>
<organism evidence="2 3">
    <name type="scientific">Clathrus columnatus</name>
    <dbReference type="NCBI Taxonomy" id="1419009"/>
    <lineage>
        <taxon>Eukaryota</taxon>
        <taxon>Fungi</taxon>
        <taxon>Dikarya</taxon>
        <taxon>Basidiomycota</taxon>
        <taxon>Agaricomycotina</taxon>
        <taxon>Agaricomycetes</taxon>
        <taxon>Phallomycetidae</taxon>
        <taxon>Phallales</taxon>
        <taxon>Clathraceae</taxon>
        <taxon>Clathrus</taxon>
    </lineage>
</organism>
<evidence type="ECO:0000313" key="3">
    <source>
        <dbReference type="Proteomes" id="UP001050691"/>
    </source>
</evidence>
<evidence type="ECO:0008006" key="4">
    <source>
        <dbReference type="Google" id="ProtNLM"/>
    </source>
</evidence>
<dbReference type="AlphaFoldDB" id="A0AAV5AKN7"/>
<proteinExistence type="predicted"/>
<dbReference type="EMBL" id="BPWL01000008">
    <property type="protein sequence ID" value="GJJ13011.1"/>
    <property type="molecule type" value="Genomic_DNA"/>
</dbReference>
<name>A0AAV5AKN7_9AGAM</name>
<dbReference type="Proteomes" id="UP001050691">
    <property type="component" value="Unassembled WGS sequence"/>
</dbReference>
<sequence>MPRYQNINARHPQRHTSKPFLSKKPKRMPSTPKSPRILTLPPEILSYIFELGNLLSETGPDDVYNPFPHFAVLCSHVSQYFRTVALSTPQLWTYIDFREGFPYETAHIFLERSKEAPLTLDVDLTTGSESLSASRDDHRYIVEDMIEQSIQIHSMIAPHAHRWKHFDLKADYYEIIWYWLLELAKIRSAPYLENLGIFCHEDWKSSEEFQPRELRNPMAVFAGGTPRIRSVDLWGVHLDWNAITLLRGLKILRLAWHTRDVGLTAAQFTQTLKECPDLHELSLQQSGPLIGTWPGDRITLSHLKVLELAYLELDIAIEIFRHIRFPVLEELLLDLEQDSVEPFIEAFASCYRFHTIQSLKLRSFQCSISKAKLFLLRMPNLTFMNLNFHYLTSNFVEALMHRHHPVCTKLNTLKLSGLGMGRLKKLLRCRPTNTITTLHLDETDNWEKSEIRWLNKAVKSIQFYTSSDDEEVDGEEEGSEESEDEDDVNSGQSVYNVGDYVDFDMYDDETNYYD</sequence>
<evidence type="ECO:0000313" key="2">
    <source>
        <dbReference type="EMBL" id="GJJ13011.1"/>
    </source>
</evidence>